<evidence type="ECO:0000313" key="6">
    <source>
        <dbReference type="Proteomes" id="UP000605846"/>
    </source>
</evidence>
<keyword evidence="3" id="KW-0812">Transmembrane</keyword>
<dbReference type="OrthoDB" id="40902at2759"/>
<accession>A0A8H7EPB7</accession>
<dbReference type="Gene3D" id="3.60.10.10">
    <property type="entry name" value="Endonuclease/exonuclease/phosphatase"/>
    <property type="match status" value="1"/>
</dbReference>
<sequence>MKADQPSDLEGLLPDEYSGTPDTGLTMTYQDSLTVEEHQRSEDVPLLLRNNSQESVRSDWMTYAQEKKPIRTTQWLKTVLSVCSRHYRRCICGCAIVSVLLFILFALFSAFYFSPAAIPPSTLADKSANSTARLLTLNIFMRPPGIKNNWSDYKEERLKYIIRYVLPQYDVVTLQEAFAFANRRVDHLIESAQALGFNHHVASPRHYPWELAGDGGLLLLSRFPIAKAFRLEFPRGVHSDWFAYKGALYAKIELDSNHSLHLYTSHTQASYDFGGKLNEKDTEVRLSQFARVHQLMYETAKDDNLPILLMGDLNVDATVHDNASTVNASSQPYHMMMQVLRGDGIQDKNSEDFLVKYDHPWRLEDLSDVAYQEYGRHPVTFGDIITANGVAQPAETVLTHPDQLMTKQSIDRMLWASRNSSTIRLTNVTVEKFMVKDNDQLTEDERSKLPFTQVSGKEK</sequence>
<evidence type="ECO:0000259" key="4">
    <source>
        <dbReference type="Pfam" id="PF03372"/>
    </source>
</evidence>
<dbReference type="PANTHER" id="PTHR16320:SF1">
    <property type="entry name" value="SPHINGOMYELINASE DDB_G0288017"/>
    <property type="match status" value="1"/>
</dbReference>
<dbReference type="InterPro" id="IPR038772">
    <property type="entry name" value="Sph/SMPD2-like"/>
</dbReference>
<dbReference type="InterPro" id="IPR005135">
    <property type="entry name" value="Endo/exonuclease/phosphatase"/>
</dbReference>
<dbReference type="GO" id="GO:0004767">
    <property type="term" value="F:sphingomyelin phosphodiesterase activity"/>
    <property type="evidence" value="ECO:0007669"/>
    <property type="project" value="InterPro"/>
</dbReference>
<keyword evidence="3" id="KW-1133">Transmembrane helix</keyword>
<gene>
    <name evidence="5" type="ORF">EC973_005744</name>
</gene>
<feature type="region of interest" description="Disordered" evidence="2">
    <location>
        <begin position="1"/>
        <end position="21"/>
    </location>
</feature>
<dbReference type="AlphaFoldDB" id="A0A8H7EPB7"/>
<evidence type="ECO:0000256" key="3">
    <source>
        <dbReference type="SAM" id="Phobius"/>
    </source>
</evidence>
<dbReference type="Pfam" id="PF03372">
    <property type="entry name" value="Exo_endo_phos"/>
    <property type="match status" value="1"/>
</dbReference>
<dbReference type="SUPFAM" id="SSF56219">
    <property type="entry name" value="DNase I-like"/>
    <property type="match status" value="1"/>
</dbReference>
<dbReference type="PANTHER" id="PTHR16320">
    <property type="entry name" value="SPHINGOMYELINASE FAMILY MEMBER"/>
    <property type="match status" value="1"/>
</dbReference>
<dbReference type="GO" id="GO:0005737">
    <property type="term" value="C:cytoplasm"/>
    <property type="evidence" value="ECO:0007669"/>
    <property type="project" value="TreeGrafter"/>
</dbReference>
<proteinExistence type="inferred from homology"/>
<feature type="transmembrane region" description="Helical" evidence="3">
    <location>
        <begin position="90"/>
        <end position="113"/>
    </location>
</feature>
<keyword evidence="3" id="KW-0472">Membrane</keyword>
<protein>
    <recommendedName>
        <fullName evidence="4">Endonuclease/exonuclease/phosphatase domain-containing protein</fullName>
    </recommendedName>
</protein>
<organism evidence="5 6">
    <name type="scientific">Apophysomyces ossiformis</name>
    <dbReference type="NCBI Taxonomy" id="679940"/>
    <lineage>
        <taxon>Eukaryota</taxon>
        <taxon>Fungi</taxon>
        <taxon>Fungi incertae sedis</taxon>
        <taxon>Mucoromycota</taxon>
        <taxon>Mucoromycotina</taxon>
        <taxon>Mucoromycetes</taxon>
        <taxon>Mucorales</taxon>
        <taxon>Mucorineae</taxon>
        <taxon>Mucoraceae</taxon>
        <taxon>Apophysomyces</taxon>
    </lineage>
</organism>
<dbReference type="Proteomes" id="UP000605846">
    <property type="component" value="Unassembled WGS sequence"/>
</dbReference>
<dbReference type="InterPro" id="IPR036691">
    <property type="entry name" value="Endo/exonu/phosph_ase_sf"/>
</dbReference>
<evidence type="ECO:0000313" key="5">
    <source>
        <dbReference type="EMBL" id="KAF7720952.1"/>
    </source>
</evidence>
<feature type="domain" description="Endonuclease/exonuclease/phosphatase" evidence="4">
    <location>
        <begin position="135"/>
        <end position="318"/>
    </location>
</feature>
<evidence type="ECO:0000256" key="1">
    <source>
        <dbReference type="ARBA" id="ARBA00006335"/>
    </source>
</evidence>
<dbReference type="EMBL" id="JABAYA010000330">
    <property type="protein sequence ID" value="KAF7720952.1"/>
    <property type="molecule type" value="Genomic_DNA"/>
</dbReference>
<comment type="caution">
    <text evidence="5">The sequence shown here is derived from an EMBL/GenBank/DDBJ whole genome shotgun (WGS) entry which is preliminary data.</text>
</comment>
<evidence type="ECO:0000256" key="2">
    <source>
        <dbReference type="SAM" id="MobiDB-lite"/>
    </source>
</evidence>
<reference evidence="5" key="1">
    <citation type="submission" date="2020-01" db="EMBL/GenBank/DDBJ databases">
        <title>Genome Sequencing of Three Apophysomyces-Like Fungal Strains Confirms a Novel Fungal Genus in the Mucoromycota with divergent Burkholderia-like Endosymbiotic Bacteria.</title>
        <authorList>
            <person name="Stajich J.E."/>
            <person name="Macias A.M."/>
            <person name="Carter-House D."/>
            <person name="Lovett B."/>
            <person name="Kasson L.R."/>
            <person name="Berry K."/>
            <person name="Grigoriev I."/>
            <person name="Chang Y."/>
            <person name="Spatafora J."/>
            <person name="Kasson M.T."/>
        </authorList>
    </citation>
    <scope>NUCLEOTIDE SEQUENCE</scope>
    <source>
        <strain evidence="5">NRRL A-21654</strain>
    </source>
</reference>
<name>A0A8H7EPB7_9FUNG</name>
<comment type="similarity">
    <text evidence="1">Belongs to the neutral sphingomyelinase family.</text>
</comment>
<keyword evidence="6" id="KW-1185">Reference proteome</keyword>